<dbReference type="SUPFAM" id="SSF47454">
    <property type="entry name" value="A DNA-binding domain in eukaryotic transcription factors"/>
    <property type="match status" value="1"/>
</dbReference>
<dbReference type="Gene3D" id="1.20.5.170">
    <property type="match status" value="1"/>
</dbReference>
<feature type="coiled-coil region" evidence="8">
    <location>
        <begin position="75"/>
        <end position="116"/>
    </location>
</feature>
<protein>
    <submittedName>
        <fullName evidence="10">MafK</fullName>
    </submittedName>
</protein>
<evidence type="ECO:0000256" key="5">
    <source>
        <dbReference type="ARBA" id="ARBA00023125"/>
    </source>
</evidence>
<organism evidence="10">
    <name type="scientific">Cristaria plicata</name>
    <name type="common">Cockscomb pearl mussel</name>
    <dbReference type="NCBI Taxonomy" id="165446"/>
    <lineage>
        <taxon>Eukaryota</taxon>
        <taxon>Metazoa</taxon>
        <taxon>Spiralia</taxon>
        <taxon>Lophotrochozoa</taxon>
        <taxon>Mollusca</taxon>
        <taxon>Bivalvia</taxon>
        <taxon>Autobranchia</taxon>
        <taxon>Heteroconchia</taxon>
        <taxon>Palaeoheterodonta</taxon>
        <taxon>Unionida</taxon>
        <taxon>Unionoidea</taxon>
        <taxon>Unionidae</taxon>
        <taxon>Anodontinae</taxon>
        <taxon>Cristaria</taxon>
    </lineage>
</organism>
<evidence type="ECO:0000256" key="6">
    <source>
        <dbReference type="ARBA" id="ARBA00023163"/>
    </source>
</evidence>
<dbReference type="EMBL" id="MF522210">
    <property type="protein sequence ID" value="ATW64756.1"/>
    <property type="molecule type" value="mRNA"/>
</dbReference>
<evidence type="ECO:0000256" key="4">
    <source>
        <dbReference type="ARBA" id="ARBA00023015"/>
    </source>
</evidence>
<evidence type="ECO:0000256" key="3">
    <source>
        <dbReference type="ARBA" id="ARBA00022491"/>
    </source>
</evidence>
<dbReference type="PROSITE" id="PS50217">
    <property type="entry name" value="BZIP"/>
    <property type="match status" value="1"/>
</dbReference>
<dbReference type="InterPro" id="IPR004827">
    <property type="entry name" value="bZIP"/>
</dbReference>
<dbReference type="GO" id="GO:0005634">
    <property type="term" value="C:nucleus"/>
    <property type="evidence" value="ECO:0007669"/>
    <property type="project" value="UniProtKB-SubCell"/>
</dbReference>
<dbReference type="FunFam" id="1.20.5.170:FF:000011">
    <property type="entry name" value="Transcription factor MafG, putative"/>
    <property type="match status" value="1"/>
</dbReference>
<dbReference type="InterPro" id="IPR008917">
    <property type="entry name" value="TF_DNA-bd_sf"/>
</dbReference>
<keyword evidence="8" id="KW-0175">Coiled coil</keyword>
<dbReference type="Pfam" id="PF03131">
    <property type="entry name" value="bZIP_Maf"/>
    <property type="match status" value="1"/>
</dbReference>
<accession>A0A2H4PM72</accession>
<keyword evidence="6" id="KW-0804">Transcription</keyword>
<reference evidence="10" key="1">
    <citation type="submission" date="2017-07" db="EMBL/GenBank/DDBJ databases">
        <authorList>
            <person name="Sun Z.S."/>
            <person name="Albrecht U."/>
            <person name="Echele G."/>
            <person name="Lee C.C."/>
        </authorList>
    </citation>
    <scope>NUCLEOTIDE SEQUENCE</scope>
</reference>
<dbReference type="SMART" id="SM00338">
    <property type="entry name" value="BRLZ"/>
    <property type="match status" value="1"/>
</dbReference>
<dbReference type="AlphaFoldDB" id="A0A2H4PM72"/>
<dbReference type="PANTHER" id="PTHR10129:SF48">
    <property type="entry name" value="MAF-S, ISOFORM B"/>
    <property type="match status" value="1"/>
</dbReference>
<evidence type="ECO:0000256" key="8">
    <source>
        <dbReference type="SAM" id="Coils"/>
    </source>
</evidence>
<comment type="similarity">
    <text evidence="2">Belongs to the bZIP family. Maf subfamily.</text>
</comment>
<keyword evidence="4" id="KW-0805">Transcription regulation</keyword>
<evidence type="ECO:0000313" key="10">
    <source>
        <dbReference type="EMBL" id="ATW64756.1"/>
    </source>
</evidence>
<evidence type="ECO:0000256" key="1">
    <source>
        <dbReference type="ARBA" id="ARBA00004123"/>
    </source>
</evidence>
<sequence>MSKKIFLSHVKSEGLCNISSEPSTKPSPNVTDDELVALSVKELNKLLKGLNREDVQKLKQRRRTLKNRGYAANCREKRISQKEELEGEKDRLREEVHRLQRENDVVRMELNSLKSRYDALQRFAEANKIHVLTAQPLYLGNHMHHSRPHLPLESMRTEPMHHESVIVKAEPHTEHKSVGHFSSVNLVRN</sequence>
<feature type="domain" description="BZIP" evidence="9">
    <location>
        <begin position="57"/>
        <end position="120"/>
    </location>
</feature>
<dbReference type="PANTHER" id="PTHR10129">
    <property type="entry name" value="TRANSCRIPTION FACTOR MAF"/>
    <property type="match status" value="1"/>
</dbReference>
<dbReference type="SUPFAM" id="SSF57959">
    <property type="entry name" value="Leucine zipper domain"/>
    <property type="match status" value="1"/>
</dbReference>
<keyword evidence="7" id="KW-0539">Nucleus</keyword>
<dbReference type="CDD" id="cd14717">
    <property type="entry name" value="bZIP_Maf_small"/>
    <property type="match status" value="1"/>
</dbReference>
<dbReference type="InterPro" id="IPR004826">
    <property type="entry name" value="bZIP_Maf"/>
</dbReference>
<dbReference type="GO" id="GO:0000981">
    <property type="term" value="F:DNA-binding transcription factor activity, RNA polymerase II-specific"/>
    <property type="evidence" value="ECO:0007669"/>
    <property type="project" value="TreeGrafter"/>
</dbReference>
<dbReference type="InterPro" id="IPR046347">
    <property type="entry name" value="bZIP_sf"/>
</dbReference>
<evidence type="ECO:0000256" key="2">
    <source>
        <dbReference type="ARBA" id="ARBA00008500"/>
    </source>
</evidence>
<name>A0A2H4PM72_CRIPL</name>
<keyword evidence="5" id="KW-0238">DNA-binding</keyword>
<dbReference type="InterPro" id="IPR024874">
    <property type="entry name" value="Transcription_factor_Maf_fam"/>
</dbReference>
<dbReference type="GO" id="GO:0000978">
    <property type="term" value="F:RNA polymerase II cis-regulatory region sequence-specific DNA binding"/>
    <property type="evidence" value="ECO:0007669"/>
    <property type="project" value="TreeGrafter"/>
</dbReference>
<evidence type="ECO:0000256" key="7">
    <source>
        <dbReference type="ARBA" id="ARBA00023242"/>
    </source>
</evidence>
<keyword evidence="3" id="KW-0678">Repressor</keyword>
<evidence type="ECO:0000259" key="9">
    <source>
        <dbReference type="PROSITE" id="PS50217"/>
    </source>
</evidence>
<proteinExistence type="evidence at transcript level"/>
<comment type="subcellular location">
    <subcellularLocation>
        <location evidence="1">Nucleus</location>
    </subcellularLocation>
</comment>